<dbReference type="InterPro" id="IPR011109">
    <property type="entry name" value="DNA_bind_recombinase_dom"/>
</dbReference>
<dbReference type="EMBL" id="BK014734">
    <property type="protein sequence ID" value="DAD73293.1"/>
    <property type="molecule type" value="Genomic_DNA"/>
</dbReference>
<proteinExistence type="predicted"/>
<dbReference type="PROSITE" id="PS51736">
    <property type="entry name" value="RECOMBINASES_3"/>
    <property type="match status" value="1"/>
</dbReference>
<dbReference type="GO" id="GO:0000150">
    <property type="term" value="F:DNA strand exchange activity"/>
    <property type="evidence" value="ECO:0007669"/>
    <property type="project" value="InterPro"/>
</dbReference>
<dbReference type="Gene3D" id="3.40.50.1390">
    <property type="entry name" value="Resolvase, N-terminal catalytic domain"/>
    <property type="match status" value="1"/>
</dbReference>
<dbReference type="GO" id="GO:0003677">
    <property type="term" value="F:DNA binding"/>
    <property type="evidence" value="ECO:0007669"/>
    <property type="project" value="InterPro"/>
</dbReference>
<feature type="domain" description="Recombinase" evidence="2">
    <location>
        <begin position="175"/>
        <end position="315"/>
    </location>
</feature>
<dbReference type="Pfam" id="PF00239">
    <property type="entry name" value="Resolvase"/>
    <property type="match status" value="1"/>
</dbReference>
<dbReference type="SUPFAM" id="SSF53041">
    <property type="entry name" value="Resolvase-like"/>
    <property type="match status" value="1"/>
</dbReference>
<evidence type="ECO:0000259" key="2">
    <source>
        <dbReference type="PROSITE" id="PS51737"/>
    </source>
</evidence>
<dbReference type="PANTHER" id="PTHR30461:SF23">
    <property type="entry name" value="DNA RECOMBINASE-RELATED"/>
    <property type="match status" value="1"/>
</dbReference>
<dbReference type="Pfam" id="PF07508">
    <property type="entry name" value="Recombinase"/>
    <property type="match status" value="1"/>
</dbReference>
<organism evidence="3">
    <name type="scientific">Siphoviridae sp. ctOIB27</name>
    <dbReference type="NCBI Taxonomy" id="2826308"/>
    <lineage>
        <taxon>Viruses</taxon>
        <taxon>Duplodnaviria</taxon>
        <taxon>Heunggongvirae</taxon>
        <taxon>Uroviricota</taxon>
        <taxon>Caudoviricetes</taxon>
    </lineage>
</organism>
<evidence type="ECO:0000259" key="1">
    <source>
        <dbReference type="PROSITE" id="PS51736"/>
    </source>
</evidence>
<dbReference type="SMART" id="SM00857">
    <property type="entry name" value="Resolvase"/>
    <property type="match status" value="1"/>
</dbReference>
<name>A0A8S5LTD5_9CAUD</name>
<accession>A0A8S5LTD5</accession>
<dbReference type="PANTHER" id="PTHR30461">
    <property type="entry name" value="DNA-INVERTASE FROM LAMBDOID PROPHAGE"/>
    <property type="match status" value="1"/>
</dbReference>
<dbReference type="InterPro" id="IPR036162">
    <property type="entry name" value="Resolvase-like_N_sf"/>
</dbReference>
<protein>
    <submittedName>
        <fullName evidence="3">Integrase</fullName>
    </submittedName>
</protein>
<sequence>MKFTSTWRISDPLAQYIVYLRKSRKDMEAEALGQTDTLKRHRAALLSLAESSGLNVVEICEEVVTGDSIAVRPEVQKVLQLVETGSYAGVLVMEVERLARGDTIDQGIIAQTFKYSNTKIVTPNKVYDPNNEMDEEYFEFGLFMSRREYNTIKRRLSRGKEASLREGKWISGKTPFGWLREKLPNDKGYKLIPHPEQAPILRQIYDWYTGEGCARIGSYAIASRLNTLGVKTNSGNSWTTSAILELLRNPANAGWIKSGGRPETKRIVDGSVVVSRPRTRQEDLKLYKGLHDALISQAQYDKAVSLSYSVVAPRGKGAWKTVTSLAGLVRCDQCGRVMVRRASSGDRRPSFMCPTQGCPTVSSWYSEVEEALLDALRDWLRELEVGEADTNDDHSLLDALSASINADQKQLAKLEAQEARAYELVETGVYTPEVFLQRSQALAADKQVIVSRVEENQRAQDEITRAKQARARLAPAVRHVLEAYPLAATPQDKNDLLKTVLQKVLYHKRSKSYSKAGSDMCLTLYPLTD</sequence>
<dbReference type="Gene3D" id="3.90.1750.20">
    <property type="entry name" value="Putative Large Serine Recombinase, Chain B, Domain 2"/>
    <property type="match status" value="1"/>
</dbReference>
<reference evidence="3" key="1">
    <citation type="journal article" date="2021" name="Proc. Natl. Acad. Sci. U.S.A.">
        <title>A Catalog of Tens of Thousands of Viruses from Human Metagenomes Reveals Hidden Associations with Chronic Diseases.</title>
        <authorList>
            <person name="Tisza M.J."/>
            <person name="Buck C.B."/>
        </authorList>
    </citation>
    <scope>NUCLEOTIDE SEQUENCE</scope>
    <source>
        <strain evidence="3">CtOIB27</strain>
    </source>
</reference>
<dbReference type="PROSITE" id="PS51737">
    <property type="entry name" value="RECOMBINASE_DNA_BIND"/>
    <property type="match status" value="1"/>
</dbReference>
<evidence type="ECO:0000313" key="3">
    <source>
        <dbReference type="EMBL" id="DAD73293.1"/>
    </source>
</evidence>
<dbReference type="Pfam" id="PF13408">
    <property type="entry name" value="Zn_ribbon_recom"/>
    <property type="match status" value="1"/>
</dbReference>
<feature type="domain" description="Resolvase/invertase-type recombinase catalytic" evidence="1">
    <location>
        <begin position="15"/>
        <end position="167"/>
    </location>
</feature>
<dbReference type="InterPro" id="IPR038109">
    <property type="entry name" value="DNA_bind_recomb_sf"/>
</dbReference>
<dbReference type="CDD" id="cd00338">
    <property type="entry name" value="Ser_Recombinase"/>
    <property type="match status" value="1"/>
</dbReference>
<dbReference type="InterPro" id="IPR006119">
    <property type="entry name" value="Resolv_N"/>
</dbReference>
<dbReference type="InterPro" id="IPR050639">
    <property type="entry name" value="SSR_resolvase"/>
</dbReference>
<dbReference type="InterPro" id="IPR025827">
    <property type="entry name" value="Zn_ribbon_recom_dom"/>
</dbReference>